<name>A0A9P0EDL6_NEZVI</name>
<dbReference type="EMBL" id="OV725078">
    <property type="protein sequence ID" value="CAH1393147.1"/>
    <property type="molecule type" value="Genomic_DNA"/>
</dbReference>
<reference evidence="1" key="1">
    <citation type="submission" date="2022-01" db="EMBL/GenBank/DDBJ databases">
        <authorList>
            <person name="King R."/>
        </authorList>
    </citation>
    <scope>NUCLEOTIDE SEQUENCE</scope>
</reference>
<dbReference type="AlphaFoldDB" id="A0A9P0EDL6"/>
<sequence>MKYCYPLKKVWKMEMNPIVIDHGSLDIIKQPDTQSPIKLHLDYAGTIKDMYENQSLLSNKLTDIEKADLDPVKLLTMGAENERKIRGVLKKKTNSIKPGAVKEITACLDALS</sequence>
<protein>
    <submittedName>
        <fullName evidence="1">Uncharacterized protein</fullName>
    </submittedName>
</protein>
<evidence type="ECO:0000313" key="1">
    <source>
        <dbReference type="EMBL" id="CAH1393147.1"/>
    </source>
</evidence>
<dbReference type="Proteomes" id="UP001152798">
    <property type="component" value="Chromosome 2"/>
</dbReference>
<keyword evidence="2" id="KW-1185">Reference proteome</keyword>
<accession>A0A9P0EDL6</accession>
<gene>
    <name evidence="1" type="ORF">NEZAVI_LOCUS3858</name>
</gene>
<organism evidence="1 2">
    <name type="scientific">Nezara viridula</name>
    <name type="common">Southern green stink bug</name>
    <name type="synonym">Cimex viridulus</name>
    <dbReference type="NCBI Taxonomy" id="85310"/>
    <lineage>
        <taxon>Eukaryota</taxon>
        <taxon>Metazoa</taxon>
        <taxon>Ecdysozoa</taxon>
        <taxon>Arthropoda</taxon>
        <taxon>Hexapoda</taxon>
        <taxon>Insecta</taxon>
        <taxon>Pterygota</taxon>
        <taxon>Neoptera</taxon>
        <taxon>Paraneoptera</taxon>
        <taxon>Hemiptera</taxon>
        <taxon>Heteroptera</taxon>
        <taxon>Panheteroptera</taxon>
        <taxon>Pentatomomorpha</taxon>
        <taxon>Pentatomoidea</taxon>
        <taxon>Pentatomidae</taxon>
        <taxon>Pentatominae</taxon>
        <taxon>Nezara</taxon>
    </lineage>
</organism>
<proteinExistence type="predicted"/>
<evidence type="ECO:0000313" key="2">
    <source>
        <dbReference type="Proteomes" id="UP001152798"/>
    </source>
</evidence>